<dbReference type="KEGG" id="lrs:PX52LOC_07163"/>
<sequence>MLRLGICLLILSTLVGGSARAEDRYFLLMFGSQRIPRNPNYAHTFATFARQAAEGGPLESHTISWLPTEFPIRVQALRPQPGRNYGLEETLQIAQRDGARVSLWGPYEIEPELYRRAMKQIRLLESGKVQYKANDTFYRNDTVSNCIHAVSKIEEGRRLVVYSPGWGDTASHFVLERLNPWIIDRTQTHDWVATSLGLDAYPIAYRKAYERPILKPITGVQLFLHDGLPVPTYGPPAQRGRLGIRE</sequence>
<name>A0A5C1APJ7_9BACT</name>
<keyword evidence="2" id="KW-1185">Reference proteome</keyword>
<dbReference type="EMBL" id="CP042425">
    <property type="protein sequence ID" value="QEL20077.1"/>
    <property type="molecule type" value="Genomic_DNA"/>
</dbReference>
<organism evidence="1 2">
    <name type="scientific">Limnoglobus roseus</name>
    <dbReference type="NCBI Taxonomy" id="2598579"/>
    <lineage>
        <taxon>Bacteria</taxon>
        <taxon>Pseudomonadati</taxon>
        <taxon>Planctomycetota</taxon>
        <taxon>Planctomycetia</taxon>
        <taxon>Gemmatales</taxon>
        <taxon>Gemmataceae</taxon>
        <taxon>Limnoglobus</taxon>
    </lineage>
</organism>
<accession>A0A5C1APJ7</accession>
<evidence type="ECO:0000313" key="1">
    <source>
        <dbReference type="EMBL" id="QEL20077.1"/>
    </source>
</evidence>
<proteinExistence type="predicted"/>
<evidence type="ECO:0000313" key="2">
    <source>
        <dbReference type="Proteomes" id="UP000324974"/>
    </source>
</evidence>
<dbReference type="AlphaFoldDB" id="A0A5C1APJ7"/>
<protein>
    <submittedName>
        <fullName evidence="1">Uncharacterized protein</fullName>
    </submittedName>
</protein>
<dbReference type="Proteomes" id="UP000324974">
    <property type="component" value="Chromosome"/>
</dbReference>
<gene>
    <name evidence="1" type="ORF">PX52LOC_07163</name>
</gene>
<reference evidence="2" key="1">
    <citation type="submission" date="2019-08" db="EMBL/GenBank/DDBJ databases">
        <title>Limnoglobus roseus gen. nov., sp. nov., a novel freshwater planctomycete with a giant genome from the family Gemmataceae.</title>
        <authorList>
            <person name="Kulichevskaya I.S."/>
            <person name="Naumoff D.G."/>
            <person name="Miroshnikov K."/>
            <person name="Ivanova A."/>
            <person name="Philippov D.A."/>
            <person name="Hakobyan A."/>
            <person name="Rijpstra I.C."/>
            <person name="Sinninghe Damste J.S."/>
            <person name="Liesack W."/>
            <person name="Dedysh S.N."/>
        </authorList>
    </citation>
    <scope>NUCLEOTIDE SEQUENCE [LARGE SCALE GENOMIC DNA]</scope>
    <source>
        <strain evidence="2">PX52</strain>
    </source>
</reference>